<keyword evidence="3" id="KW-1185">Reference proteome</keyword>
<name>G7JF81_MEDTR</name>
<gene>
    <name evidence="1" type="ordered locus">MTR_4g097400</name>
</gene>
<sequence length="81" mass="9524">MCLEPGWMCINVCGKLLLLFESTEHLQRQFIARIQGENERITLSHRELVRGYNLELQQNHGHCLSKHTLSFFSGDQYFNRS</sequence>
<reference evidence="1 3" key="1">
    <citation type="journal article" date="2011" name="Nature">
        <title>The Medicago genome provides insight into the evolution of rhizobial symbioses.</title>
        <authorList>
            <person name="Young N.D."/>
            <person name="Debelle F."/>
            <person name="Oldroyd G.E."/>
            <person name="Geurts R."/>
            <person name="Cannon S.B."/>
            <person name="Udvardi M.K."/>
            <person name="Benedito V.A."/>
            <person name="Mayer K.F."/>
            <person name="Gouzy J."/>
            <person name="Schoof H."/>
            <person name="Van de Peer Y."/>
            <person name="Proost S."/>
            <person name="Cook D.R."/>
            <person name="Meyers B.C."/>
            <person name="Spannagl M."/>
            <person name="Cheung F."/>
            <person name="De Mita S."/>
            <person name="Krishnakumar V."/>
            <person name="Gundlach H."/>
            <person name="Zhou S."/>
            <person name="Mudge J."/>
            <person name="Bharti A.K."/>
            <person name="Murray J.D."/>
            <person name="Naoumkina M.A."/>
            <person name="Rosen B."/>
            <person name="Silverstein K.A."/>
            <person name="Tang H."/>
            <person name="Rombauts S."/>
            <person name="Zhao P.X."/>
            <person name="Zhou P."/>
            <person name="Barbe V."/>
            <person name="Bardou P."/>
            <person name="Bechner M."/>
            <person name="Bellec A."/>
            <person name="Berger A."/>
            <person name="Berges H."/>
            <person name="Bidwell S."/>
            <person name="Bisseling T."/>
            <person name="Choisne N."/>
            <person name="Couloux A."/>
            <person name="Denny R."/>
            <person name="Deshpande S."/>
            <person name="Dai X."/>
            <person name="Doyle J.J."/>
            <person name="Dudez A.M."/>
            <person name="Farmer A.D."/>
            <person name="Fouteau S."/>
            <person name="Franken C."/>
            <person name="Gibelin C."/>
            <person name="Gish J."/>
            <person name="Goldstein S."/>
            <person name="Gonzalez A.J."/>
            <person name="Green P.J."/>
            <person name="Hallab A."/>
            <person name="Hartog M."/>
            <person name="Hua A."/>
            <person name="Humphray S.J."/>
            <person name="Jeong D.H."/>
            <person name="Jing Y."/>
            <person name="Jocker A."/>
            <person name="Kenton S.M."/>
            <person name="Kim D.J."/>
            <person name="Klee K."/>
            <person name="Lai H."/>
            <person name="Lang C."/>
            <person name="Lin S."/>
            <person name="Macmil S.L."/>
            <person name="Magdelenat G."/>
            <person name="Matthews L."/>
            <person name="McCorrison J."/>
            <person name="Monaghan E.L."/>
            <person name="Mun J.H."/>
            <person name="Najar F.Z."/>
            <person name="Nicholson C."/>
            <person name="Noirot C."/>
            <person name="O'Bleness M."/>
            <person name="Paule C.R."/>
            <person name="Poulain J."/>
            <person name="Prion F."/>
            <person name="Qin B."/>
            <person name="Qu C."/>
            <person name="Retzel E.F."/>
            <person name="Riddle C."/>
            <person name="Sallet E."/>
            <person name="Samain S."/>
            <person name="Samson N."/>
            <person name="Sanders I."/>
            <person name="Saurat O."/>
            <person name="Scarpelli C."/>
            <person name="Schiex T."/>
            <person name="Segurens B."/>
            <person name="Severin A.J."/>
            <person name="Sherrier D.J."/>
            <person name="Shi R."/>
            <person name="Sims S."/>
            <person name="Singer S.R."/>
            <person name="Sinharoy S."/>
            <person name="Sterck L."/>
            <person name="Viollet A."/>
            <person name="Wang B.B."/>
            <person name="Wang K."/>
            <person name="Wang M."/>
            <person name="Wang X."/>
            <person name="Warfsmann J."/>
            <person name="Weissenbach J."/>
            <person name="White D.D."/>
            <person name="White J.D."/>
            <person name="Wiley G.B."/>
            <person name="Wincker P."/>
            <person name="Xing Y."/>
            <person name="Yang L."/>
            <person name="Yao Z."/>
            <person name="Ying F."/>
            <person name="Zhai J."/>
            <person name="Zhou L."/>
            <person name="Zuber A."/>
            <person name="Denarie J."/>
            <person name="Dixon R.A."/>
            <person name="May G.D."/>
            <person name="Schwartz D.C."/>
            <person name="Rogers J."/>
            <person name="Quetier F."/>
            <person name="Town C.D."/>
            <person name="Roe B.A."/>
        </authorList>
    </citation>
    <scope>NUCLEOTIDE SEQUENCE [LARGE SCALE GENOMIC DNA]</scope>
    <source>
        <strain evidence="1">A17</strain>
        <strain evidence="2 3">cv. Jemalong A17</strain>
    </source>
</reference>
<evidence type="ECO:0000313" key="2">
    <source>
        <dbReference type="EnsemblPlants" id="AES90750"/>
    </source>
</evidence>
<dbReference type="HOGENOM" id="CLU_2577467_0_0_1"/>
<reference evidence="2" key="3">
    <citation type="submission" date="2015-04" db="UniProtKB">
        <authorList>
            <consortium name="EnsemblPlants"/>
        </authorList>
    </citation>
    <scope>IDENTIFICATION</scope>
    <source>
        <strain evidence="2">cv. Jemalong A17</strain>
    </source>
</reference>
<proteinExistence type="predicted"/>
<dbReference type="EnsemblPlants" id="AES90750">
    <property type="protein sequence ID" value="AES90750"/>
    <property type="gene ID" value="MTR_4g097400"/>
</dbReference>
<evidence type="ECO:0000313" key="3">
    <source>
        <dbReference type="Proteomes" id="UP000002051"/>
    </source>
</evidence>
<reference evidence="1 3" key="2">
    <citation type="journal article" date="2014" name="BMC Genomics">
        <title>An improved genome release (version Mt4.0) for the model legume Medicago truncatula.</title>
        <authorList>
            <person name="Tang H."/>
            <person name="Krishnakumar V."/>
            <person name="Bidwell S."/>
            <person name="Rosen B."/>
            <person name="Chan A."/>
            <person name="Zhou S."/>
            <person name="Gentzbittel L."/>
            <person name="Childs K.L."/>
            <person name="Yandell M."/>
            <person name="Gundlach H."/>
            <person name="Mayer K.F."/>
            <person name="Schwartz D.C."/>
            <person name="Town C.D."/>
        </authorList>
    </citation>
    <scope>GENOME REANNOTATION</scope>
    <source>
        <strain evidence="2 3">cv. Jemalong A17</strain>
    </source>
</reference>
<dbReference type="Proteomes" id="UP000002051">
    <property type="component" value="Chromosome 4"/>
</dbReference>
<accession>G7JF81</accession>
<dbReference type="AlphaFoldDB" id="G7JF81"/>
<organism evidence="1 3">
    <name type="scientific">Medicago truncatula</name>
    <name type="common">Barrel medic</name>
    <name type="synonym">Medicago tribuloides</name>
    <dbReference type="NCBI Taxonomy" id="3880"/>
    <lineage>
        <taxon>Eukaryota</taxon>
        <taxon>Viridiplantae</taxon>
        <taxon>Streptophyta</taxon>
        <taxon>Embryophyta</taxon>
        <taxon>Tracheophyta</taxon>
        <taxon>Spermatophyta</taxon>
        <taxon>Magnoliopsida</taxon>
        <taxon>eudicotyledons</taxon>
        <taxon>Gunneridae</taxon>
        <taxon>Pentapetalae</taxon>
        <taxon>rosids</taxon>
        <taxon>fabids</taxon>
        <taxon>Fabales</taxon>
        <taxon>Fabaceae</taxon>
        <taxon>Papilionoideae</taxon>
        <taxon>50 kb inversion clade</taxon>
        <taxon>NPAAA clade</taxon>
        <taxon>Hologalegina</taxon>
        <taxon>IRL clade</taxon>
        <taxon>Trifolieae</taxon>
        <taxon>Medicago</taxon>
    </lineage>
</organism>
<dbReference type="EMBL" id="CM001220">
    <property type="protein sequence ID" value="AES90750.1"/>
    <property type="molecule type" value="Genomic_DNA"/>
</dbReference>
<evidence type="ECO:0000313" key="1">
    <source>
        <dbReference type="EMBL" id="AES90750.1"/>
    </source>
</evidence>
<dbReference type="PaxDb" id="3880-AES90750"/>
<protein>
    <submittedName>
        <fullName evidence="1 2">Uncharacterized protein</fullName>
    </submittedName>
</protein>